<protein>
    <submittedName>
        <fullName evidence="2">Oligopeptide transporter OPT superfamily protein</fullName>
    </submittedName>
</protein>
<dbReference type="EMBL" id="HG793133">
    <property type="protein sequence ID" value="CDK30563.1"/>
    <property type="molecule type" value="Genomic_DNA"/>
</dbReference>
<feature type="transmembrane region" description="Helical" evidence="1">
    <location>
        <begin position="104"/>
        <end position="130"/>
    </location>
</feature>
<name>V6DI06_9BACT</name>
<sequence length="545" mass="61773">MFLYRIFLELLLSLILSILSQYIMAYISMTTSLGPWIEISTVLLSIILFRLFNFNKFDKYNNKSISLITACSGISGIIATAVGFSMPVLYFIDSKVFNLWFANPWMFCFYIGFLTLSAGSLGLMGTNLFYNSLILEERLKFAIGDIVYSMIYGNNILYNIILFLSGSISIFVFFILQTLKFFPKKMLIFKGYIFNILNFPPIELDFDLLPIFLCTGFIVGPIVSSVFFGLIFKYLIIVPLYGIYPEIVKYLNLDSVLLVNFNEFLNTFVTGILLFSIICGLYKFIVLAFLKFDYYKPYKLNVRKNFNLIEFVSILILNCVFFSYFEFSLLSQVYIIIFTFLSIHQLLIIAGKISIAPLGRYATLIMIPGLLIFGFDSVQTTLVVAFAEIASGVACDSMFSRKLACNASIDQKEMVFFNWMGLLISSLSIGLVFWLLISTFGLGESSCLNVARARSRAMLINLSMENFDLKVLFLGCFFGLGFNFLGINSALLLAGILMPTNAAIMLILGGFIACFFKNKERYYPLCSGAFTTNSLFIFFKTLFKI</sequence>
<reference evidence="2 3" key="1">
    <citation type="journal article" date="2015" name="Biol. Direct">
        <title>Babela massiliensis, a representative of a widespread bacterial phylum with unusual adaptations to parasitism in amoebae.</title>
        <authorList>
            <person name="Pagnier I."/>
            <person name="Yutin N."/>
            <person name="Croce O."/>
            <person name="Makarova K.S."/>
            <person name="Wolf Y.I."/>
            <person name="Benamar S."/>
            <person name="Raoult D."/>
            <person name="Koonin E.V."/>
            <person name="La Scola B."/>
        </authorList>
    </citation>
    <scope>NUCLEOTIDE SEQUENCE [LARGE SCALE GENOMIC DNA]</scope>
    <source>
        <strain evidence="3">BABL1</strain>
    </source>
</reference>
<dbReference type="eggNOG" id="ENOG5033RZF">
    <property type="taxonomic scope" value="Bacteria"/>
</dbReference>
<dbReference type="KEGG" id="dpb:BABL1_gene_453"/>
<evidence type="ECO:0000256" key="1">
    <source>
        <dbReference type="SAM" id="Phobius"/>
    </source>
</evidence>
<evidence type="ECO:0000313" key="3">
    <source>
        <dbReference type="Proteomes" id="UP000018769"/>
    </source>
</evidence>
<feature type="transmembrane region" description="Helical" evidence="1">
    <location>
        <begin position="467"/>
        <end position="485"/>
    </location>
</feature>
<feature type="transmembrane region" description="Helical" evidence="1">
    <location>
        <begin position="7"/>
        <end position="27"/>
    </location>
</feature>
<dbReference type="AlphaFoldDB" id="V6DI06"/>
<evidence type="ECO:0000313" key="2">
    <source>
        <dbReference type="EMBL" id="CDK30563.1"/>
    </source>
</evidence>
<keyword evidence="3" id="KW-1185">Reference proteome</keyword>
<feature type="transmembrane region" description="Helical" evidence="1">
    <location>
        <begin position="492"/>
        <end position="516"/>
    </location>
</feature>
<feature type="transmembrane region" description="Helical" evidence="1">
    <location>
        <begin position="264"/>
        <end position="285"/>
    </location>
</feature>
<feature type="transmembrane region" description="Helical" evidence="1">
    <location>
        <begin position="419"/>
        <end position="437"/>
    </location>
</feature>
<feature type="transmembrane region" description="Helical" evidence="1">
    <location>
        <begin position="211"/>
        <end position="244"/>
    </location>
</feature>
<feature type="transmembrane region" description="Helical" evidence="1">
    <location>
        <begin position="33"/>
        <end position="53"/>
    </location>
</feature>
<keyword evidence="1" id="KW-0472">Membrane</keyword>
<keyword evidence="1" id="KW-0812">Transmembrane</keyword>
<proteinExistence type="predicted"/>
<keyword evidence="1" id="KW-1133">Transmembrane helix</keyword>
<dbReference type="Proteomes" id="UP000018769">
    <property type="component" value="Chromosome I"/>
</dbReference>
<feature type="transmembrane region" description="Helical" evidence="1">
    <location>
        <begin position="358"/>
        <end position="375"/>
    </location>
</feature>
<feature type="transmembrane region" description="Helical" evidence="1">
    <location>
        <begin position="65"/>
        <end position="92"/>
    </location>
</feature>
<feature type="transmembrane region" description="Helical" evidence="1">
    <location>
        <begin position="331"/>
        <end position="351"/>
    </location>
</feature>
<gene>
    <name evidence="2" type="ORF">BABL1_gene_453</name>
</gene>
<dbReference type="HOGENOM" id="CLU_499396_0_0_7"/>
<feature type="transmembrane region" description="Helical" evidence="1">
    <location>
        <begin position="156"/>
        <end position="176"/>
    </location>
</feature>
<organism evidence="2 3">
    <name type="scientific">Candidatus Babela massiliensis</name>
    <dbReference type="NCBI Taxonomy" id="673862"/>
    <lineage>
        <taxon>Bacteria</taxon>
        <taxon>Candidatus Babelota</taxon>
        <taxon>Candidatus Babeliae</taxon>
        <taxon>Candidatus Babeliales</taxon>
        <taxon>Candidatus Babeliaceae</taxon>
        <taxon>Candidatus Babela</taxon>
    </lineage>
</organism>
<accession>V6DI06</accession>
<feature type="transmembrane region" description="Helical" evidence="1">
    <location>
        <begin position="306"/>
        <end position="325"/>
    </location>
</feature>
<dbReference type="RefSeq" id="WP_023791887.1">
    <property type="nucleotide sequence ID" value="NC_023003.1"/>
</dbReference>